<evidence type="ECO:0000256" key="4">
    <source>
        <dbReference type="ARBA" id="ARBA00022692"/>
    </source>
</evidence>
<dbReference type="GO" id="GO:0005484">
    <property type="term" value="F:SNAP receptor activity"/>
    <property type="evidence" value="ECO:0007669"/>
    <property type="project" value="TreeGrafter"/>
</dbReference>
<dbReference type="CTD" id="10490"/>
<dbReference type="GO" id="GO:0012507">
    <property type="term" value="C:ER to Golgi transport vesicle membrane"/>
    <property type="evidence" value="ECO:0007669"/>
    <property type="project" value="TreeGrafter"/>
</dbReference>
<dbReference type="Proteomes" id="UP000494040">
    <property type="component" value="Unassembled WGS sequence"/>
</dbReference>
<accession>A0A8I6STR7</accession>
<keyword evidence="3" id="KW-0813">Transport</keyword>
<feature type="chain" id="PRO_5035236004" evidence="10">
    <location>
        <begin position="29"/>
        <end position="136"/>
    </location>
</feature>
<dbReference type="GO" id="GO:0006891">
    <property type="term" value="P:intra-Golgi vesicle-mediated transport"/>
    <property type="evidence" value="ECO:0007669"/>
    <property type="project" value="TreeGrafter"/>
</dbReference>
<protein>
    <submittedName>
        <fullName evidence="11">Uncharacterized protein</fullName>
    </submittedName>
</protein>
<dbReference type="KEGG" id="clec:106666244"/>
<keyword evidence="6 9" id="KW-1133">Transmembrane helix</keyword>
<dbReference type="GO" id="GO:0005794">
    <property type="term" value="C:Golgi apparatus"/>
    <property type="evidence" value="ECO:0007669"/>
    <property type="project" value="TreeGrafter"/>
</dbReference>
<keyword evidence="8 9" id="KW-0472">Membrane</keyword>
<dbReference type="GO" id="GO:0031902">
    <property type="term" value="C:late endosome membrane"/>
    <property type="evidence" value="ECO:0007669"/>
    <property type="project" value="TreeGrafter"/>
</dbReference>
<evidence type="ECO:0000256" key="5">
    <source>
        <dbReference type="ARBA" id="ARBA00022927"/>
    </source>
</evidence>
<comment type="similarity">
    <text evidence="2">Belongs to the VTI1 family.</text>
</comment>
<dbReference type="GO" id="GO:0016236">
    <property type="term" value="P:macroautophagy"/>
    <property type="evidence" value="ECO:0007669"/>
    <property type="project" value="TreeGrafter"/>
</dbReference>
<feature type="signal peptide" evidence="10">
    <location>
        <begin position="1"/>
        <end position="28"/>
    </location>
</feature>
<dbReference type="Pfam" id="PF12352">
    <property type="entry name" value="V-SNARE_C"/>
    <property type="match status" value="1"/>
</dbReference>
<dbReference type="Gene3D" id="1.20.5.110">
    <property type="match status" value="1"/>
</dbReference>
<dbReference type="EnsemblMetazoa" id="XM_024229666.1">
    <property type="protein sequence ID" value="XP_024085434.1"/>
    <property type="gene ID" value="LOC106666244"/>
</dbReference>
<dbReference type="GO" id="GO:0042147">
    <property type="term" value="P:retrograde transport, endosome to Golgi"/>
    <property type="evidence" value="ECO:0007669"/>
    <property type="project" value="TreeGrafter"/>
</dbReference>
<feature type="transmembrane region" description="Helical" evidence="9">
    <location>
        <begin position="112"/>
        <end position="131"/>
    </location>
</feature>
<dbReference type="OrthoDB" id="430637at2759"/>
<evidence type="ECO:0000256" key="1">
    <source>
        <dbReference type="ARBA" id="ARBA00004211"/>
    </source>
</evidence>
<keyword evidence="5" id="KW-0653">Protein transport</keyword>
<reference evidence="11" key="1">
    <citation type="submission" date="2022-01" db="UniProtKB">
        <authorList>
            <consortium name="EnsemblMetazoa"/>
        </authorList>
    </citation>
    <scope>IDENTIFICATION</scope>
</reference>
<evidence type="ECO:0000256" key="10">
    <source>
        <dbReference type="SAM" id="SignalP"/>
    </source>
</evidence>
<evidence type="ECO:0000313" key="12">
    <source>
        <dbReference type="Proteomes" id="UP000494040"/>
    </source>
</evidence>
<dbReference type="CDD" id="cd15890">
    <property type="entry name" value="SNARE_Vti1b"/>
    <property type="match status" value="1"/>
</dbReference>
<name>A0A8I6STR7_CIMLE</name>
<dbReference type="PANTHER" id="PTHR21230:SF89">
    <property type="entry name" value="VESICLE TRANSPORT THROUGH INTERACTION WITH T-SNARES HOMOLOG 1B"/>
    <property type="match status" value="1"/>
</dbReference>
<dbReference type="RefSeq" id="XP_024085434.1">
    <property type="nucleotide sequence ID" value="XM_024229666.1"/>
</dbReference>
<keyword evidence="12" id="KW-1185">Reference proteome</keyword>
<dbReference type="GO" id="GO:0048280">
    <property type="term" value="P:vesicle fusion with Golgi apparatus"/>
    <property type="evidence" value="ECO:0007669"/>
    <property type="project" value="TreeGrafter"/>
</dbReference>
<dbReference type="FunFam" id="1.20.5.110:FF:000002">
    <property type="entry name" value="Vesicle transport through interaction with t-SNAREsB"/>
    <property type="match status" value="1"/>
</dbReference>
<sequence length="136" mass="15473">MVLRFPQFNDSFLVFLILQAFKLSLVTMWEERQRSVLVEGTEALNRTSASLTRAEQCAVETESLGTNVISELAEQRETLLRASNRLGDVETSLTKSQQLINFMKRGVLMNKVILVVIIISEICILAALIYLKFIRH</sequence>
<evidence type="ECO:0000256" key="8">
    <source>
        <dbReference type="ARBA" id="ARBA00023136"/>
    </source>
</evidence>
<dbReference type="GO" id="GO:0005789">
    <property type="term" value="C:endoplasmic reticulum membrane"/>
    <property type="evidence" value="ECO:0007669"/>
    <property type="project" value="TreeGrafter"/>
</dbReference>
<dbReference type="GO" id="GO:0000149">
    <property type="term" value="F:SNARE binding"/>
    <property type="evidence" value="ECO:0007669"/>
    <property type="project" value="TreeGrafter"/>
</dbReference>
<proteinExistence type="inferred from homology"/>
<organism evidence="11 12">
    <name type="scientific">Cimex lectularius</name>
    <name type="common">Bed bug</name>
    <name type="synonym">Acanthia lectularia</name>
    <dbReference type="NCBI Taxonomy" id="79782"/>
    <lineage>
        <taxon>Eukaryota</taxon>
        <taxon>Metazoa</taxon>
        <taxon>Ecdysozoa</taxon>
        <taxon>Arthropoda</taxon>
        <taxon>Hexapoda</taxon>
        <taxon>Insecta</taxon>
        <taxon>Pterygota</taxon>
        <taxon>Neoptera</taxon>
        <taxon>Paraneoptera</taxon>
        <taxon>Hemiptera</taxon>
        <taxon>Heteroptera</taxon>
        <taxon>Panheteroptera</taxon>
        <taxon>Cimicomorpha</taxon>
        <taxon>Cimicidae</taxon>
        <taxon>Cimex</taxon>
    </lineage>
</organism>
<dbReference type="OMA" id="MNFGVDW"/>
<dbReference type="AlphaFoldDB" id="A0A8I6STR7"/>
<evidence type="ECO:0000256" key="6">
    <source>
        <dbReference type="ARBA" id="ARBA00022989"/>
    </source>
</evidence>
<evidence type="ECO:0000313" key="11">
    <source>
        <dbReference type="EnsemblMetazoa" id="XP_024085434.1"/>
    </source>
</evidence>
<evidence type="ECO:0000256" key="7">
    <source>
        <dbReference type="ARBA" id="ARBA00023054"/>
    </source>
</evidence>
<comment type="subcellular location">
    <subcellularLocation>
        <location evidence="1">Membrane</location>
        <topology evidence="1">Single-pass type IV membrane protein</topology>
    </subcellularLocation>
</comment>
<keyword evidence="10" id="KW-0732">Signal</keyword>
<dbReference type="PANTHER" id="PTHR21230">
    <property type="entry name" value="VESICLE TRANSPORT V-SNARE PROTEIN VTI1-RELATED"/>
    <property type="match status" value="1"/>
</dbReference>
<keyword evidence="7" id="KW-0175">Coiled coil</keyword>
<dbReference type="GO" id="GO:0005829">
    <property type="term" value="C:cytosol"/>
    <property type="evidence" value="ECO:0007669"/>
    <property type="project" value="GOC"/>
</dbReference>
<dbReference type="GeneID" id="106666244"/>
<dbReference type="GO" id="GO:0006896">
    <property type="term" value="P:Golgi to vacuole transport"/>
    <property type="evidence" value="ECO:0007669"/>
    <property type="project" value="TreeGrafter"/>
</dbReference>
<evidence type="ECO:0000256" key="2">
    <source>
        <dbReference type="ARBA" id="ARBA00006108"/>
    </source>
</evidence>
<evidence type="ECO:0000256" key="3">
    <source>
        <dbReference type="ARBA" id="ARBA00022448"/>
    </source>
</evidence>
<dbReference type="GO" id="GO:0031201">
    <property type="term" value="C:SNARE complex"/>
    <property type="evidence" value="ECO:0007669"/>
    <property type="project" value="TreeGrafter"/>
</dbReference>
<dbReference type="GO" id="GO:0015031">
    <property type="term" value="P:protein transport"/>
    <property type="evidence" value="ECO:0007669"/>
    <property type="project" value="UniProtKB-KW"/>
</dbReference>
<dbReference type="SUPFAM" id="SSF58038">
    <property type="entry name" value="SNARE fusion complex"/>
    <property type="match status" value="1"/>
</dbReference>
<dbReference type="GO" id="GO:1903076">
    <property type="term" value="P:regulation of protein localization to plasma membrane"/>
    <property type="evidence" value="ECO:0007669"/>
    <property type="project" value="TreeGrafter"/>
</dbReference>
<keyword evidence="4 9" id="KW-0812">Transmembrane</keyword>
<evidence type="ECO:0000256" key="9">
    <source>
        <dbReference type="SAM" id="Phobius"/>
    </source>
</evidence>